<dbReference type="Proteomes" id="UP001303899">
    <property type="component" value="Unassembled WGS sequence"/>
</dbReference>
<name>A0ABU5S9B1_9BACT</name>
<evidence type="ECO:0000313" key="3">
    <source>
        <dbReference type="EMBL" id="MEA5405000.1"/>
    </source>
</evidence>
<dbReference type="InterPro" id="IPR019405">
    <property type="entry name" value="Lactonase_7-beta_prop"/>
</dbReference>
<keyword evidence="4" id="KW-1185">Reference proteome</keyword>
<protein>
    <submittedName>
        <fullName evidence="3">Bifunctional YncE family protein/alkaline phosphatase family protein</fullName>
    </submittedName>
</protein>
<keyword evidence="1" id="KW-0378">Hydrolase</keyword>
<dbReference type="InterPro" id="IPR007312">
    <property type="entry name" value="Phosphoesterase"/>
</dbReference>
<accession>A0ABU5S9B1</accession>
<proteinExistence type="predicted"/>
<evidence type="ECO:0000313" key="4">
    <source>
        <dbReference type="Proteomes" id="UP001303899"/>
    </source>
</evidence>
<dbReference type="Pfam" id="PF10282">
    <property type="entry name" value="Lactonase"/>
    <property type="match status" value="1"/>
</dbReference>
<dbReference type="PANTHER" id="PTHR47197">
    <property type="entry name" value="PROTEIN NIRF"/>
    <property type="match status" value="1"/>
</dbReference>
<dbReference type="PANTHER" id="PTHR47197:SF3">
    <property type="entry name" value="DIHYDRO-HEME D1 DEHYDROGENASE"/>
    <property type="match status" value="1"/>
</dbReference>
<feature type="region of interest" description="Disordered" evidence="2">
    <location>
        <begin position="794"/>
        <end position="823"/>
    </location>
</feature>
<feature type="region of interest" description="Disordered" evidence="2">
    <location>
        <begin position="350"/>
        <end position="375"/>
    </location>
</feature>
<dbReference type="SUPFAM" id="SSF51004">
    <property type="entry name" value="C-terminal (heme d1) domain of cytochrome cd1-nitrite reductase"/>
    <property type="match status" value="1"/>
</dbReference>
<dbReference type="InterPro" id="IPR011048">
    <property type="entry name" value="Haem_d1_sf"/>
</dbReference>
<dbReference type="InterPro" id="IPR015943">
    <property type="entry name" value="WD40/YVTN_repeat-like_dom_sf"/>
</dbReference>
<evidence type="ECO:0000256" key="1">
    <source>
        <dbReference type="ARBA" id="ARBA00022801"/>
    </source>
</evidence>
<dbReference type="EMBL" id="JAYGIL010000028">
    <property type="protein sequence ID" value="MEA5405000.1"/>
    <property type="molecule type" value="Genomic_DNA"/>
</dbReference>
<organism evidence="3 4">
    <name type="scientific">Arcicella gelida</name>
    <dbReference type="NCBI Taxonomy" id="2984195"/>
    <lineage>
        <taxon>Bacteria</taxon>
        <taxon>Pseudomonadati</taxon>
        <taxon>Bacteroidota</taxon>
        <taxon>Cytophagia</taxon>
        <taxon>Cytophagales</taxon>
        <taxon>Flectobacillaceae</taxon>
        <taxon>Arcicella</taxon>
    </lineage>
</organism>
<dbReference type="InterPro" id="IPR051200">
    <property type="entry name" value="Host-pathogen_enzymatic-act"/>
</dbReference>
<dbReference type="RefSeq" id="WP_323698423.1">
    <property type="nucleotide sequence ID" value="NZ_JAYGIL010000028.1"/>
</dbReference>
<gene>
    <name evidence="3" type="ORF">VB776_18850</name>
</gene>
<reference evidence="3 4" key="1">
    <citation type="submission" date="2023-12" db="EMBL/GenBank/DDBJ databases">
        <title>Novel species of the genus Arcicella isolated from rivers.</title>
        <authorList>
            <person name="Lu H."/>
        </authorList>
    </citation>
    <scope>NUCLEOTIDE SEQUENCE [LARGE SCALE GENOMIC DNA]</scope>
    <source>
        <strain evidence="3 4">DC2W</strain>
    </source>
</reference>
<dbReference type="Pfam" id="PF04185">
    <property type="entry name" value="Phosphoesterase"/>
    <property type="match status" value="1"/>
</dbReference>
<evidence type="ECO:0000256" key="2">
    <source>
        <dbReference type="SAM" id="MobiDB-lite"/>
    </source>
</evidence>
<sequence>MKHVSVFIGIILCCLACSPKQSSNQNRKDPILESLVAKRVTLPNGWSLTPVGSSIQLNDLPLNLVVSPSQKLLAVTNNGQSTQSITLIDAATEKVLDDVIIKKSWVGLAFSQDEKYLYASGGNDNVVVIYKIENQKLVQDGEIKLGEAFPKAKISPAGICVKANLLYIVAKDSKSLFICDLATRKVIKEEKLSAEPYTCMLAPNSNELYITLWGGAKVVVYNPAQAKITAEIATNSHPNDMVFTKDGKYLFVPNGNDNTVSVIETSTKRLIEHISASLYPNAPIGSTPNAVALSPDESTLYIANADNNCLAVFDISQKGKSLSKGFIPTGWYPTAVKTIGDKIYVTNGKGFSSKPNPKGPNPLAKKKPQEVGANPEANKEVVEYIAGLLKGTMSIIDVPNEQTLASYSQVVFQNTPYSKAVEKLAMGESDNPIPMKVGGKSPIKYVFYIIKENRTYDQVLGDVKEGNGDPSLCIFPEKLTPNQHKIVRDYVLLDNFYVDAEVSADGHNWSTAAYANDYVEKNWVTSYGGRGGSYDFEGQREIAYPKNGFIWDFCKRANIPFRTYGEFADGPEGNYAGVKGNVCRNYKGWDMNFKDSDREKQWEADFDSLLAINAVPRFSSLRMGNDHTSGSRKGAFSVEAAIADNDLAVGNFIEHLSKSKIWKESVVFILEDDAQNGSDHVDAHRSTAYVVSPYTKRKFVDHTMYSTSGMLRTMELILGLPPMSQYDAAATPLFRCFTKNIDLTPFKALPANVDINQRNLAINTGKRKTNFDFSHEDAAPDLAFNEDIWKVMRGENSKMPPPKRSAFVKIPAKAEKEDEEDDD</sequence>
<dbReference type="Gene3D" id="3.40.720.10">
    <property type="entry name" value="Alkaline Phosphatase, subunit A"/>
    <property type="match status" value="1"/>
</dbReference>
<dbReference type="InterPro" id="IPR017850">
    <property type="entry name" value="Alkaline_phosphatase_core_sf"/>
</dbReference>
<dbReference type="Gene3D" id="2.130.10.10">
    <property type="entry name" value="YVTN repeat-like/Quinoprotein amine dehydrogenase"/>
    <property type="match status" value="2"/>
</dbReference>
<comment type="caution">
    <text evidence="3">The sequence shown here is derived from an EMBL/GenBank/DDBJ whole genome shotgun (WGS) entry which is preliminary data.</text>
</comment>